<accession>A0ABD5Y164</accession>
<evidence type="ECO:0000313" key="2">
    <source>
        <dbReference type="EMBL" id="MFC7140671.1"/>
    </source>
</evidence>
<keyword evidence="3" id="KW-1185">Reference proteome</keyword>
<dbReference type="Proteomes" id="UP001596432">
    <property type="component" value="Unassembled WGS sequence"/>
</dbReference>
<keyword evidence="1" id="KW-0812">Transmembrane</keyword>
<evidence type="ECO:0000256" key="1">
    <source>
        <dbReference type="SAM" id="Phobius"/>
    </source>
</evidence>
<gene>
    <name evidence="2" type="ORF">ACFQMA_12685</name>
</gene>
<keyword evidence="1" id="KW-0472">Membrane</keyword>
<reference evidence="2 3" key="1">
    <citation type="journal article" date="2019" name="Int. J. Syst. Evol. Microbiol.">
        <title>The Global Catalogue of Microorganisms (GCM) 10K type strain sequencing project: providing services to taxonomists for standard genome sequencing and annotation.</title>
        <authorList>
            <consortium name="The Broad Institute Genomics Platform"/>
            <consortium name="The Broad Institute Genome Sequencing Center for Infectious Disease"/>
            <person name="Wu L."/>
            <person name="Ma J."/>
        </authorList>
    </citation>
    <scope>NUCLEOTIDE SEQUENCE [LARGE SCALE GENOMIC DNA]</scope>
    <source>
        <strain evidence="2 3">XZYJT29</strain>
    </source>
</reference>
<keyword evidence="1" id="KW-1133">Transmembrane helix</keyword>
<dbReference type="AlphaFoldDB" id="A0ABD5Y164"/>
<feature type="transmembrane region" description="Helical" evidence="1">
    <location>
        <begin position="211"/>
        <end position="234"/>
    </location>
</feature>
<comment type="caution">
    <text evidence="2">The sequence shown here is derived from an EMBL/GenBank/DDBJ whole genome shotgun (WGS) entry which is preliminary data.</text>
</comment>
<dbReference type="RefSeq" id="WP_274321765.1">
    <property type="nucleotide sequence ID" value="NZ_CP118158.1"/>
</dbReference>
<proteinExistence type="predicted"/>
<protein>
    <submittedName>
        <fullName evidence="2">Uncharacterized protein</fullName>
    </submittedName>
</protein>
<sequence length="235" mass="25855">MSVDTADATPPSRGRRRSRLLAVLVAAIRWLDAVRIRAHLRRTERSLRAADTDRLDADRQRRRHRALDALRRYRRRGRFPTNRSEPERAPQFVGANGVPCAVAALLLADGERDLVERVAATDNAVRIEDLDDGPLLDWLDRNGLSQAEAARIQPMYASDIYLVTDCGPVSCAVARALAGAAAVGVFAVAEVVGYRLADGLFPDNSFKRRGALAYLTVMNLLLAPVLGILLYALFP</sequence>
<evidence type="ECO:0000313" key="3">
    <source>
        <dbReference type="Proteomes" id="UP001596432"/>
    </source>
</evidence>
<organism evidence="2 3">
    <name type="scientific">Halosimplex aquaticum</name>
    <dbReference type="NCBI Taxonomy" id="3026162"/>
    <lineage>
        <taxon>Archaea</taxon>
        <taxon>Methanobacteriati</taxon>
        <taxon>Methanobacteriota</taxon>
        <taxon>Stenosarchaea group</taxon>
        <taxon>Halobacteria</taxon>
        <taxon>Halobacteriales</taxon>
        <taxon>Haloarculaceae</taxon>
        <taxon>Halosimplex</taxon>
    </lineage>
</organism>
<dbReference type="GeneID" id="78820977"/>
<name>A0ABD5Y164_9EURY</name>
<dbReference type="EMBL" id="JBHTAS010000001">
    <property type="protein sequence ID" value="MFC7140671.1"/>
    <property type="molecule type" value="Genomic_DNA"/>
</dbReference>